<feature type="transmembrane region" description="Helical" evidence="8">
    <location>
        <begin position="99"/>
        <end position="118"/>
    </location>
</feature>
<dbReference type="GO" id="GO:0009103">
    <property type="term" value="P:lipopolysaccharide biosynthetic process"/>
    <property type="evidence" value="ECO:0007669"/>
    <property type="project" value="UniProtKB-ARBA"/>
</dbReference>
<keyword evidence="3" id="KW-0328">Glycosyltransferase</keyword>
<feature type="transmembrane region" description="Helical" evidence="8">
    <location>
        <begin position="20"/>
        <end position="36"/>
    </location>
</feature>
<gene>
    <name evidence="9" type="ORF">SAMN02745887_03267</name>
</gene>
<dbReference type="InterPro" id="IPR050297">
    <property type="entry name" value="LipidA_mod_glycosyltrf_83"/>
</dbReference>
<feature type="transmembrane region" description="Helical" evidence="8">
    <location>
        <begin position="395"/>
        <end position="417"/>
    </location>
</feature>
<comment type="subcellular location">
    <subcellularLocation>
        <location evidence="1">Cell membrane</location>
        <topology evidence="1">Multi-pass membrane protein</topology>
    </subcellularLocation>
</comment>
<keyword evidence="10" id="KW-1185">Reference proteome</keyword>
<evidence type="ECO:0000256" key="7">
    <source>
        <dbReference type="ARBA" id="ARBA00023136"/>
    </source>
</evidence>
<feature type="transmembrane region" description="Helical" evidence="8">
    <location>
        <begin position="429"/>
        <end position="451"/>
    </location>
</feature>
<keyword evidence="7 8" id="KW-0472">Membrane</keyword>
<dbReference type="AlphaFoldDB" id="A0A1K2HRN2"/>
<protein>
    <submittedName>
        <fullName evidence="9">4-amino-4-deoxy-L-arabinose transferase</fullName>
    </submittedName>
</protein>
<evidence type="ECO:0000313" key="10">
    <source>
        <dbReference type="Proteomes" id="UP000186513"/>
    </source>
</evidence>
<dbReference type="RefSeq" id="WP_072429754.1">
    <property type="nucleotide sequence ID" value="NZ_FPKR01000014.1"/>
</dbReference>
<feature type="transmembrane region" description="Helical" evidence="8">
    <location>
        <begin position="177"/>
        <end position="207"/>
    </location>
</feature>
<dbReference type="STRING" id="1121279.SAMN02745887_03267"/>
<evidence type="ECO:0000256" key="4">
    <source>
        <dbReference type="ARBA" id="ARBA00022679"/>
    </source>
</evidence>
<keyword evidence="6 8" id="KW-1133">Transmembrane helix</keyword>
<proteinExistence type="predicted"/>
<feature type="transmembrane region" description="Helical" evidence="8">
    <location>
        <begin position="353"/>
        <end position="375"/>
    </location>
</feature>
<feature type="transmembrane region" description="Helical" evidence="8">
    <location>
        <begin position="326"/>
        <end position="346"/>
    </location>
</feature>
<reference evidence="9 10" key="1">
    <citation type="submission" date="2016-11" db="EMBL/GenBank/DDBJ databases">
        <authorList>
            <person name="Jaros S."/>
            <person name="Januszkiewicz K."/>
            <person name="Wedrychowicz H."/>
        </authorList>
    </citation>
    <scope>NUCLEOTIDE SEQUENCE [LARGE SCALE GENOMIC DNA]</scope>
    <source>
        <strain evidence="9 10">DSM 18899</strain>
    </source>
</reference>
<dbReference type="PANTHER" id="PTHR33908:SF11">
    <property type="entry name" value="MEMBRANE PROTEIN"/>
    <property type="match status" value="1"/>
</dbReference>
<dbReference type="GO" id="GO:0005886">
    <property type="term" value="C:plasma membrane"/>
    <property type="evidence" value="ECO:0007669"/>
    <property type="project" value="UniProtKB-SubCell"/>
</dbReference>
<dbReference type="GO" id="GO:0016763">
    <property type="term" value="F:pentosyltransferase activity"/>
    <property type="evidence" value="ECO:0007669"/>
    <property type="project" value="TreeGrafter"/>
</dbReference>
<sequence length="548" mass="60338">MLTYTPPHEQDLPPATEKPWLLLLLCLAWLLPGLLGREPLKPDEIIVSDIVRHLLDGGSWSLPQMAGEPWLERAPLFYWVAAGFAYLGQWLGLSLHEGARLATGAWMALALWGVGLAAREQIGRRHGRSAVLILIGCVGLLMPGHSLSGDVAVLAGWGWGIYALALAPRLPFPAGVLLGVAMAVCGLAGSLAEAALLLVLALGLLLFRHWRFQRYALTLIIAMAIALPLIASWPLTLRQVAPAAFTSWYDIYSLGFFGGFAQLRALHPFGYYLSLLPWFAWPSWFLAGATLWMQRDRLHQPRFQLPLLAGGLTLLCLLLSDSGRAGYALLLLPPLALIGAVGLDVLRRGAASFINWFGVLTFGFLALYIWVIWSAMHLGSPARLSERIRELAPSFEASLSIPALVLAVLMTAAWLWAVSRSRTMGRQAVTNWAAGITLCWGLATAFASGWVDARTSYRDFAASLAGQLPKHECVSSENLQSNQRAALHYYLGLNTSRREIHPDSDCRWLLRQGGRETLSAPPGWQEVWQGARPGDRNERYYLYRKPVV</sequence>
<evidence type="ECO:0000256" key="5">
    <source>
        <dbReference type="ARBA" id="ARBA00022692"/>
    </source>
</evidence>
<dbReference type="Proteomes" id="UP000186513">
    <property type="component" value="Unassembled WGS sequence"/>
</dbReference>
<keyword evidence="5 8" id="KW-0812">Transmembrane</keyword>
<dbReference type="PANTHER" id="PTHR33908">
    <property type="entry name" value="MANNOSYLTRANSFERASE YKCB-RELATED"/>
    <property type="match status" value="1"/>
</dbReference>
<feature type="transmembrane region" description="Helical" evidence="8">
    <location>
        <begin position="214"/>
        <end position="235"/>
    </location>
</feature>
<evidence type="ECO:0000256" key="8">
    <source>
        <dbReference type="SAM" id="Phobius"/>
    </source>
</evidence>
<feature type="transmembrane region" description="Helical" evidence="8">
    <location>
        <begin position="269"/>
        <end position="291"/>
    </location>
</feature>
<keyword evidence="2" id="KW-1003">Cell membrane</keyword>
<evidence type="ECO:0000256" key="6">
    <source>
        <dbReference type="ARBA" id="ARBA00022989"/>
    </source>
</evidence>
<dbReference type="OrthoDB" id="8556356at2"/>
<dbReference type="EMBL" id="FPKR01000014">
    <property type="protein sequence ID" value="SFZ78930.1"/>
    <property type="molecule type" value="Genomic_DNA"/>
</dbReference>
<evidence type="ECO:0000313" key="9">
    <source>
        <dbReference type="EMBL" id="SFZ78930.1"/>
    </source>
</evidence>
<accession>A0A1K2HRN2</accession>
<feature type="transmembrane region" description="Helical" evidence="8">
    <location>
        <begin position="130"/>
        <end position="157"/>
    </location>
</feature>
<name>A0A1K2HRN2_9NEIS</name>
<evidence type="ECO:0000256" key="1">
    <source>
        <dbReference type="ARBA" id="ARBA00004651"/>
    </source>
</evidence>
<feature type="transmembrane region" description="Helical" evidence="8">
    <location>
        <begin position="76"/>
        <end position="93"/>
    </location>
</feature>
<organism evidence="9 10">
    <name type="scientific">Chitinimonas taiwanensis DSM 18899</name>
    <dbReference type="NCBI Taxonomy" id="1121279"/>
    <lineage>
        <taxon>Bacteria</taxon>
        <taxon>Pseudomonadati</taxon>
        <taxon>Pseudomonadota</taxon>
        <taxon>Betaproteobacteria</taxon>
        <taxon>Neisseriales</taxon>
        <taxon>Chitinibacteraceae</taxon>
        <taxon>Chitinimonas</taxon>
    </lineage>
</organism>
<keyword evidence="4 9" id="KW-0808">Transferase</keyword>
<evidence type="ECO:0000256" key="2">
    <source>
        <dbReference type="ARBA" id="ARBA00022475"/>
    </source>
</evidence>
<evidence type="ECO:0000256" key="3">
    <source>
        <dbReference type="ARBA" id="ARBA00022676"/>
    </source>
</evidence>